<dbReference type="EMBL" id="JADQBC010000009">
    <property type="protein sequence ID" value="MBR8826713.1"/>
    <property type="molecule type" value="Genomic_DNA"/>
</dbReference>
<dbReference type="PANTHER" id="PTHR43179">
    <property type="entry name" value="RHAMNOSYLTRANSFERASE WBBL"/>
    <property type="match status" value="1"/>
</dbReference>
<evidence type="ECO:0000259" key="5">
    <source>
        <dbReference type="Pfam" id="PF00535"/>
    </source>
</evidence>
<dbReference type="AlphaFoldDB" id="A0A941GTL3"/>
<name>A0A941GTL3_9CHRO</name>
<gene>
    <name evidence="6" type="ORF">DSM107014_02220</name>
</gene>
<evidence type="ECO:0000256" key="1">
    <source>
        <dbReference type="ARBA" id="ARBA00004776"/>
    </source>
</evidence>
<evidence type="ECO:0000313" key="7">
    <source>
        <dbReference type="Proteomes" id="UP000767446"/>
    </source>
</evidence>
<dbReference type="EC" id="2.4.-.-" evidence="6"/>
<comment type="pathway">
    <text evidence="1">Cell wall biogenesis; cell wall polysaccharide biosynthesis.</text>
</comment>
<keyword evidence="3 6" id="KW-0328">Glycosyltransferase</keyword>
<evidence type="ECO:0000256" key="4">
    <source>
        <dbReference type="ARBA" id="ARBA00022679"/>
    </source>
</evidence>
<reference evidence="6" key="1">
    <citation type="submission" date="2021-02" db="EMBL/GenBank/DDBJ databases">
        <title>Metagenome analyses of Stigonema ocellatum DSM 106950, Chlorogloea purpurea SAG 13.99 and Gomphosphaeria aponina DSM 107014.</title>
        <authorList>
            <person name="Marter P."/>
            <person name="Huang S."/>
        </authorList>
    </citation>
    <scope>NUCLEOTIDE SEQUENCE</scope>
    <source>
        <strain evidence="6">JP213</strain>
    </source>
</reference>
<dbReference type="SUPFAM" id="SSF53448">
    <property type="entry name" value="Nucleotide-diphospho-sugar transferases"/>
    <property type="match status" value="1"/>
</dbReference>
<dbReference type="Pfam" id="PF00535">
    <property type="entry name" value="Glycos_transf_2"/>
    <property type="match status" value="1"/>
</dbReference>
<keyword evidence="4 6" id="KW-0808">Transferase</keyword>
<dbReference type="InterPro" id="IPR029044">
    <property type="entry name" value="Nucleotide-diphossugar_trans"/>
</dbReference>
<comment type="similarity">
    <text evidence="2">Belongs to the glycosyltransferase 2 family.</text>
</comment>
<dbReference type="InterPro" id="IPR001173">
    <property type="entry name" value="Glyco_trans_2-like"/>
</dbReference>
<dbReference type="GO" id="GO:0016757">
    <property type="term" value="F:glycosyltransferase activity"/>
    <property type="evidence" value="ECO:0007669"/>
    <property type="project" value="UniProtKB-KW"/>
</dbReference>
<proteinExistence type="inferred from homology"/>
<dbReference type="Proteomes" id="UP000767446">
    <property type="component" value="Unassembled WGS sequence"/>
</dbReference>
<dbReference type="Gene3D" id="3.90.550.10">
    <property type="entry name" value="Spore Coat Polysaccharide Biosynthesis Protein SpsA, Chain A"/>
    <property type="match status" value="1"/>
</dbReference>
<comment type="caution">
    <text evidence="6">The sequence shown here is derived from an EMBL/GenBank/DDBJ whole genome shotgun (WGS) entry which is preliminary data.</text>
</comment>
<accession>A0A941GTL3</accession>
<evidence type="ECO:0000256" key="3">
    <source>
        <dbReference type="ARBA" id="ARBA00022676"/>
    </source>
</evidence>
<dbReference type="PANTHER" id="PTHR43179:SF12">
    <property type="entry name" value="GALACTOFURANOSYLTRANSFERASE GLFT2"/>
    <property type="match status" value="1"/>
</dbReference>
<evidence type="ECO:0000313" key="6">
    <source>
        <dbReference type="EMBL" id="MBR8826713.1"/>
    </source>
</evidence>
<feature type="domain" description="Glycosyltransferase 2-like" evidence="5">
    <location>
        <begin position="4"/>
        <end position="123"/>
    </location>
</feature>
<evidence type="ECO:0000256" key="2">
    <source>
        <dbReference type="ARBA" id="ARBA00006739"/>
    </source>
</evidence>
<sequence>MKLSVVIGTYNRLELLKQAITSILEQTATPVKVYLTDAGSTDGTIDYLQSIASEQIIPIFVGEKIGQARAYNEVFKILDTPYVCWLSDDNVVVNKGLDIAVEILEANPAIAMVGLKVRDQQGPFVDAPYIGGVSAVGVLNVNQGLLRTKVLKEVGGFCEKFRDYGIDPDLTTKVLFAGYDIVYTKAVAIHHYRNWGPDKNSPEYEQMMEKQTKYKEMYLKKYGKYANNAWFWKLKTSAWLLMRRGLGVQKLLNSSEPVFLDLITRDWHNIMSGRYISLADPIVTKDKPYYLVQHCPAYLRPKSLKLEPLK</sequence>
<protein>
    <submittedName>
        <fullName evidence="6">Glycosyltransferase</fullName>
        <ecNumber evidence="6">2.4.-.-</ecNumber>
    </submittedName>
</protein>
<organism evidence="6 7">
    <name type="scientific">Gomphosphaeria aponina SAG 52.96 = DSM 107014</name>
    <dbReference type="NCBI Taxonomy" id="1521640"/>
    <lineage>
        <taxon>Bacteria</taxon>
        <taxon>Bacillati</taxon>
        <taxon>Cyanobacteriota</taxon>
        <taxon>Cyanophyceae</taxon>
        <taxon>Oscillatoriophycideae</taxon>
        <taxon>Chroococcales</taxon>
        <taxon>Gomphosphaeriaceae</taxon>
        <taxon>Gomphosphaeria</taxon>
    </lineage>
</organism>